<gene>
    <name evidence="2" type="ORF">STAS_22120</name>
</gene>
<feature type="compositionally biased region" description="Basic residues" evidence="1">
    <location>
        <begin position="45"/>
        <end position="66"/>
    </location>
</feature>
<feature type="compositionally biased region" description="Basic residues" evidence="1">
    <location>
        <begin position="91"/>
        <end position="105"/>
    </location>
</feature>
<dbReference type="OrthoDB" id="10288995at2759"/>
<evidence type="ECO:0000313" key="2">
    <source>
        <dbReference type="EMBL" id="GER45187.1"/>
    </source>
</evidence>
<feature type="region of interest" description="Disordered" evidence="1">
    <location>
        <begin position="134"/>
        <end position="187"/>
    </location>
</feature>
<proteinExistence type="predicted"/>
<accession>A0A5A7QL31</accession>
<dbReference type="AlphaFoldDB" id="A0A5A7QL31"/>
<organism evidence="2 3">
    <name type="scientific">Striga asiatica</name>
    <name type="common">Asiatic witchweed</name>
    <name type="synonym">Buchnera asiatica</name>
    <dbReference type="NCBI Taxonomy" id="4170"/>
    <lineage>
        <taxon>Eukaryota</taxon>
        <taxon>Viridiplantae</taxon>
        <taxon>Streptophyta</taxon>
        <taxon>Embryophyta</taxon>
        <taxon>Tracheophyta</taxon>
        <taxon>Spermatophyta</taxon>
        <taxon>Magnoliopsida</taxon>
        <taxon>eudicotyledons</taxon>
        <taxon>Gunneridae</taxon>
        <taxon>Pentapetalae</taxon>
        <taxon>asterids</taxon>
        <taxon>lamiids</taxon>
        <taxon>Lamiales</taxon>
        <taxon>Orobanchaceae</taxon>
        <taxon>Buchnereae</taxon>
        <taxon>Striga</taxon>
    </lineage>
</organism>
<reference evidence="3" key="1">
    <citation type="journal article" date="2019" name="Curr. Biol.">
        <title>Genome Sequence of Striga asiatica Provides Insight into the Evolution of Plant Parasitism.</title>
        <authorList>
            <person name="Yoshida S."/>
            <person name="Kim S."/>
            <person name="Wafula E.K."/>
            <person name="Tanskanen J."/>
            <person name="Kim Y.M."/>
            <person name="Honaas L."/>
            <person name="Yang Z."/>
            <person name="Spallek T."/>
            <person name="Conn C.E."/>
            <person name="Ichihashi Y."/>
            <person name="Cheong K."/>
            <person name="Cui S."/>
            <person name="Der J.P."/>
            <person name="Gundlach H."/>
            <person name="Jiao Y."/>
            <person name="Hori C."/>
            <person name="Ishida J.K."/>
            <person name="Kasahara H."/>
            <person name="Kiba T."/>
            <person name="Kim M.S."/>
            <person name="Koo N."/>
            <person name="Laohavisit A."/>
            <person name="Lee Y.H."/>
            <person name="Lumba S."/>
            <person name="McCourt P."/>
            <person name="Mortimer J.C."/>
            <person name="Mutuku J.M."/>
            <person name="Nomura T."/>
            <person name="Sasaki-Sekimoto Y."/>
            <person name="Seto Y."/>
            <person name="Wang Y."/>
            <person name="Wakatake T."/>
            <person name="Sakakibara H."/>
            <person name="Demura T."/>
            <person name="Yamaguchi S."/>
            <person name="Yoneyama K."/>
            <person name="Manabe R.I."/>
            <person name="Nelson D.C."/>
            <person name="Schulman A.H."/>
            <person name="Timko M.P."/>
            <person name="dePamphilis C.W."/>
            <person name="Choi D."/>
            <person name="Shirasu K."/>
        </authorList>
    </citation>
    <scope>NUCLEOTIDE SEQUENCE [LARGE SCALE GENOMIC DNA]</scope>
    <source>
        <strain evidence="3">cv. UVA1</strain>
    </source>
</reference>
<evidence type="ECO:0000256" key="1">
    <source>
        <dbReference type="SAM" id="MobiDB-lite"/>
    </source>
</evidence>
<protein>
    <submittedName>
        <fullName evidence="2">Magnesium-chelatase subunit chlH</fullName>
    </submittedName>
</protein>
<dbReference type="Proteomes" id="UP000325081">
    <property type="component" value="Unassembled WGS sequence"/>
</dbReference>
<feature type="compositionally biased region" description="Basic residues" evidence="1">
    <location>
        <begin position="1"/>
        <end position="12"/>
    </location>
</feature>
<feature type="compositionally biased region" description="Basic and acidic residues" evidence="1">
    <location>
        <begin position="162"/>
        <end position="178"/>
    </location>
</feature>
<name>A0A5A7QL31_STRAF</name>
<comment type="caution">
    <text evidence="2">The sequence shown here is derived from an EMBL/GenBank/DDBJ whole genome shotgun (WGS) entry which is preliminary data.</text>
</comment>
<sequence>MGKRWSNRRIRGRVQSQHAICPRAQSPEKITWHGRHLAPEPRVPQHVKPHRKHHDPKRRHVQHHSRTQAEQNEQGSGPRVPPAQQRAHPFPLRRHVTSHRLHPSRHAPQPIIPHTHQIRAPARRERVQLLVQLIGPSPLGPRKPRVHAGRAPRTGPVVPQPDEQRVEKNGREYEFRVTDEDEEQDVD</sequence>
<dbReference type="EMBL" id="BKCP01007181">
    <property type="protein sequence ID" value="GER45187.1"/>
    <property type="molecule type" value="Genomic_DNA"/>
</dbReference>
<evidence type="ECO:0000313" key="3">
    <source>
        <dbReference type="Proteomes" id="UP000325081"/>
    </source>
</evidence>
<keyword evidence="3" id="KW-1185">Reference proteome</keyword>
<feature type="region of interest" description="Disordered" evidence="1">
    <location>
        <begin position="1"/>
        <end position="111"/>
    </location>
</feature>